<keyword evidence="6 7" id="KW-0472">Membrane</keyword>
<dbReference type="Pfam" id="PF21088">
    <property type="entry name" value="MS_channel_1st"/>
    <property type="match status" value="1"/>
</dbReference>
<dbReference type="InterPro" id="IPR011014">
    <property type="entry name" value="MscS_channel_TM-2"/>
</dbReference>
<evidence type="ECO:0000256" key="6">
    <source>
        <dbReference type="ARBA" id="ARBA00023136"/>
    </source>
</evidence>
<comment type="caution">
    <text evidence="11">The sequence shown here is derived from an EMBL/GenBank/DDBJ whole genome shotgun (WGS) entry which is preliminary data.</text>
</comment>
<evidence type="ECO:0000256" key="1">
    <source>
        <dbReference type="ARBA" id="ARBA00004651"/>
    </source>
</evidence>
<evidence type="ECO:0000259" key="8">
    <source>
        <dbReference type="Pfam" id="PF00924"/>
    </source>
</evidence>
<reference evidence="11 12" key="1">
    <citation type="submission" date="2015-07" db="EMBL/GenBank/DDBJ databases">
        <title>High-quality draft genome sequence of Oceanobacillus caeni HM6, a bacillus isolated from a human feces.</title>
        <authorList>
            <person name="Kumar J."/>
            <person name="Verma M.K."/>
            <person name="Pandey R."/>
            <person name="Bhambi M."/>
            <person name="Chauhan N."/>
        </authorList>
    </citation>
    <scope>NUCLEOTIDE SEQUENCE [LARGE SCALE GENOMIC DNA]</scope>
    <source>
        <strain evidence="11 12">HM6</strain>
    </source>
</reference>
<dbReference type="InterPro" id="IPR011066">
    <property type="entry name" value="MscS_channel_C_sf"/>
</dbReference>
<keyword evidence="12" id="KW-1185">Reference proteome</keyword>
<evidence type="ECO:0000256" key="4">
    <source>
        <dbReference type="ARBA" id="ARBA00022692"/>
    </source>
</evidence>
<dbReference type="Pfam" id="PF21082">
    <property type="entry name" value="MS_channel_3rd"/>
    <property type="match status" value="1"/>
</dbReference>
<dbReference type="InterPro" id="IPR045276">
    <property type="entry name" value="YbiO_bact"/>
</dbReference>
<gene>
    <name evidence="11" type="ORF">AFL42_17115</name>
</gene>
<dbReference type="Gene3D" id="2.30.30.60">
    <property type="match status" value="1"/>
</dbReference>
<protein>
    <submittedName>
        <fullName evidence="11">Mechanosensitive ion channel protein</fullName>
    </submittedName>
</protein>
<dbReference type="InterPro" id="IPR049278">
    <property type="entry name" value="MS_channel_C"/>
</dbReference>
<keyword evidence="4 7" id="KW-0812">Transmembrane</keyword>
<evidence type="ECO:0000256" key="2">
    <source>
        <dbReference type="ARBA" id="ARBA00008017"/>
    </source>
</evidence>
<proteinExistence type="inferred from homology"/>
<dbReference type="SUPFAM" id="SSF50182">
    <property type="entry name" value="Sm-like ribonucleoproteins"/>
    <property type="match status" value="1"/>
</dbReference>
<accession>A0ABR5MF94</accession>
<feature type="domain" description="Mechanosensitive ion channel MscS" evidence="8">
    <location>
        <begin position="110"/>
        <end position="174"/>
    </location>
</feature>
<dbReference type="Gene3D" id="1.10.287.1260">
    <property type="match status" value="1"/>
</dbReference>
<feature type="transmembrane region" description="Helical" evidence="7">
    <location>
        <begin position="13"/>
        <end position="34"/>
    </location>
</feature>
<keyword evidence="3" id="KW-1003">Cell membrane</keyword>
<keyword evidence="5 7" id="KW-1133">Transmembrane helix</keyword>
<dbReference type="Pfam" id="PF00924">
    <property type="entry name" value="MS_channel_2nd"/>
    <property type="match status" value="1"/>
</dbReference>
<dbReference type="PANTHER" id="PTHR30460:SF0">
    <property type="entry name" value="MODERATE CONDUCTANCE MECHANOSENSITIVE CHANNEL YBIO"/>
    <property type="match status" value="1"/>
</dbReference>
<comment type="subcellular location">
    <subcellularLocation>
        <location evidence="1">Cell membrane</location>
        <topology evidence="1">Multi-pass membrane protein</topology>
    </subcellularLocation>
</comment>
<dbReference type="InterPro" id="IPR006685">
    <property type="entry name" value="MscS_channel_2nd"/>
</dbReference>
<evidence type="ECO:0000259" key="10">
    <source>
        <dbReference type="Pfam" id="PF21088"/>
    </source>
</evidence>
<sequence>MIDWIEGINWTKLLLDIGVIALKLIAIIIIYYIVKFIGKRAIKKVFEKSTKKVTTGRAQTLQALCINIFTYFLLFIVIGIIFELFGLDIKALLAGAGIIGLAIGFGAQGLVSDVVTGFFILLEKQIDVDDYVSVAGIDGVVEEIGLRTTKLRGSDGTVHYIPNRNIGTVSNYSRGNMRALVDISISYNDDIDKAIQVLQDVCNRIREEDDNIVEGPNVIGVQSIESSSVVLRVIGKTKTDTQFDVERKLRKAMKEALDQNGITIS</sequence>
<feature type="domain" description="Mechanosensitive ion channel transmembrane helices 2/3" evidence="10">
    <location>
        <begin position="67"/>
        <end position="108"/>
    </location>
</feature>
<dbReference type="InterPro" id="IPR010920">
    <property type="entry name" value="LSM_dom_sf"/>
</dbReference>
<evidence type="ECO:0000256" key="5">
    <source>
        <dbReference type="ARBA" id="ARBA00022989"/>
    </source>
</evidence>
<evidence type="ECO:0000259" key="9">
    <source>
        <dbReference type="Pfam" id="PF21082"/>
    </source>
</evidence>
<dbReference type="EMBL" id="LGTK01000113">
    <property type="protein sequence ID" value="KPH69422.1"/>
    <property type="molecule type" value="Genomic_DNA"/>
</dbReference>
<evidence type="ECO:0000313" key="12">
    <source>
        <dbReference type="Proteomes" id="UP000037854"/>
    </source>
</evidence>
<dbReference type="Gene3D" id="3.30.70.100">
    <property type="match status" value="1"/>
</dbReference>
<dbReference type="SUPFAM" id="SSF82689">
    <property type="entry name" value="Mechanosensitive channel protein MscS (YggB), C-terminal domain"/>
    <property type="match status" value="1"/>
</dbReference>
<dbReference type="SUPFAM" id="SSF82861">
    <property type="entry name" value="Mechanosensitive channel protein MscS (YggB), transmembrane region"/>
    <property type="match status" value="1"/>
</dbReference>
<dbReference type="PANTHER" id="PTHR30460">
    <property type="entry name" value="MODERATE CONDUCTANCE MECHANOSENSITIVE CHANNEL YBIO"/>
    <property type="match status" value="1"/>
</dbReference>
<evidence type="ECO:0000313" key="11">
    <source>
        <dbReference type="EMBL" id="KPH69422.1"/>
    </source>
</evidence>
<evidence type="ECO:0000256" key="7">
    <source>
        <dbReference type="SAM" id="Phobius"/>
    </source>
</evidence>
<comment type="similarity">
    <text evidence="2">Belongs to the MscS (TC 1.A.23) family.</text>
</comment>
<organism evidence="11 12">
    <name type="scientific">Oceanobacillus caeni</name>
    <dbReference type="NCBI Taxonomy" id="405946"/>
    <lineage>
        <taxon>Bacteria</taxon>
        <taxon>Bacillati</taxon>
        <taxon>Bacillota</taxon>
        <taxon>Bacilli</taxon>
        <taxon>Bacillales</taxon>
        <taxon>Bacillaceae</taxon>
        <taxon>Oceanobacillus</taxon>
    </lineage>
</organism>
<dbReference type="Proteomes" id="UP000037854">
    <property type="component" value="Unassembled WGS sequence"/>
</dbReference>
<dbReference type="InterPro" id="IPR049142">
    <property type="entry name" value="MS_channel_1st"/>
</dbReference>
<evidence type="ECO:0000256" key="3">
    <source>
        <dbReference type="ARBA" id="ARBA00022475"/>
    </source>
</evidence>
<feature type="domain" description="Mechanosensitive ion channel MscS C-terminal" evidence="9">
    <location>
        <begin position="181"/>
        <end position="264"/>
    </location>
</feature>
<feature type="transmembrane region" description="Helical" evidence="7">
    <location>
        <begin position="61"/>
        <end position="85"/>
    </location>
</feature>
<dbReference type="InterPro" id="IPR023408">
    <property type="entry name" value="MscS_beta-dom_sf"/>
</dbReference>
<name>A0ABR5MF94_9BACI</name>
<feature type="transmembrane region" description="Helical" evidence="7">
    <location>
        <begin position="91"/>
        <end position="122"/>
    </location>
</feature>